<comment type="caution">
    <text evidence="3">The sequence shown here is derived from an EMBL/GenBank/DDBJ whole genome shotgun (WGS) entry which is preliminary data.</text>
</comment>
<feature type="signal peptide" evidence="2">
    <location>
        <begin position="1"/>
        <end position="17"/>
    </location>
</feature>
<dbReference type="AlphaFoldDB" id="A0A4D9D4M9"/>
<dbReference type="OrthoDB" id="10372556at2759"/>
<feature type="chain" id="PRO_5020033739" evidence="2">
    <location>
        <begin position="18"/>
        <end position="316"/>
    </location>
</feature>
<evidence type="ECO:0000313" key="4">
    <source>
        <dbReference type="Proteomes" id="UP000355283"/>
    </source>
</evidence>
<proteinExistence type="predicted"/>
<organism evidence="3 4">
    <name type="scientific">Nannochloropsis salina CCMP1776</name>
    <dbReference type="NCBI Taxonomy" id="1027361"/>
    <lineage>
        <taxon>Eukaryota</taxon>
        <taxon>Sar</taxon>
        <taxon>Stramenopiles</taxon>
        <taxon>Ochrophyta</taxon>
        <taxon>Eustigmatophyceae</taxon>
        <taxon>Eustigmatales</taxon>
        <taxon>Monodopsidaceae</taxon>
        <taxon>Microchloropsis</taxon>
        <taxon>Microchloropsis salina</taxon>
    </lineage>
</organism>
<evidence type="ECO:0000256" key="1">
    <source>
        <dbReference type="SAM" id="MobiDB-lite"/>
    </source>
</evidence>
<evidence type="ECO:0000313" key="3">
    <source>
        <dbReference type="EMBL" id="TFJ86390.1"/>
    </source>
</evidence>
<keyword evidence="4" id="KW-1185">Reference proteome</keyword>
<reference evidence="3 4" key="1">
    <citation type="submission" date="2019-01" db="EMBL/GenBank/DDBJ databases">
        <title>Nuclear Genome Assembly of the Microalgal Biofuel strain Nannochloropsis salina CCMP1776.</title>
        <authorList>
            <person name="Hovde B."/>
        </authorList>
    </citation>
    <scope>NUCLEOTIDE SEQUENCE [LARGE SCALE GENOMIC DNA]</scope>
    <source>
        <strain evidence="3 4">CCMP1776</strain>
    </source>
</reference>
<evidence type="ECO:0000256" key="2">
    <source>
        <dbReference type="SAM" id="SignalP"/>
    </source>
</evidence>
<protein>
    <submittedName>
        <fullName evidence="3">Uncharacterized protein</fullName>
    </submittedName>
</protein>
<feature type="compositionally biased region" description="Acidic residues" evidence="1">
    <location>
        <begin position="180"/>
        <end position="200"/>
    </location>
</feature>
<accession>A0A4D9D4M9</accession>
<name>A0A4D9D4M9_9STRA</name>
<gene>
    <name evidence="3" type="ORF">NSK_002598</name>
</gene>
<keyword evidence="2" id="KW-0732">Signal</keyword>
<feature type="region of interest" description="Disordered" evidence="1">
    <location>
        <begin position="180"/>
        <end position="229"/>
    </location>
</feature>
<dbReference type="Proteomes" id="UP000355283">
    <property type="component" value="Unassembled WGS sequence"/>
</dbReference>
<dbReference type="EMBL" id="SDOX01000009">
    <property type="protein sequence ID" value="TFJ86390.1"/>
    <property type="molecule type" value="Genomic_DNA"/>
</dbReference>
<sequence length="316" mass="35384">MKLYMVMAFLAPSMSFAFWGPALPFAAHSKQQQQQQQQCGQHLSATTSTRALIPEPFWMAKGKGGGNDKKKAPQEMQIRHWDEDDETEFLLITDSKNLATINCTAETLVTRGGKEFMIGLPIDTPVVVVDDKMNALELGFDARLPEMLPTVEATLTDMGATLLRSAGTLTIEGDVEIYDEDGEFGGEGEGEEGEEGEGDLPFEQQIDPDFADRPAPPPGAKSEAPYYDFDARDDSYEEDEEEDLEDMAEPICDFTYQDKTFTVMKFVQPYFVVGEREAGKEGAWELMVGDKAEQVFDWVLESDLDYEFQLLEDDNQ</sequence>